<feature type="compositionally biased region" description="Basic and acidic residues" evidence="7">
    <location>
        <begin position="428"/>
        <end position="441"/>
    </location>
</feature>
<evidence type="ECO:0000313" key="10">
    <source>
        <dbReference type="RefSeq" id="XP_060676296.1"/>
    </source>
</evidence>
<dbReference type="Pfam" id="PF24626">
    <property type="entry name" value="SH3_Tf2-1"/>
    <property type="match status" value="1"/>
</dbReference>
<dbReference type="Pfam" id="PF00078">
    <property type="entry name" value="RVT_1"/>
    <property type="match status" value="1"/>
</dbReference>
<reference evidence="10" key="1">
    <citation type="submission" date="2025-08" db="UniProtKB">
        <authorList>
            <consortium name="RefSeq"/>
        </authorList>
    </citation>
    <scope>IDENTIFICATION</scope>
    <source>
        <tissue evidence="10">Seedling</tissue>
    </source>
</reference>
<dbReference type="InterPro" id="IPR056924">
    <property type="entry name" value="SH3_Tf2-1"/>
</dbReference>
<dbReference type="PROSITE" id="PS50878">
    <property type="entry name" value="RT_POL"/>
    <property type="match status" value="1"/>
</dbReference>
<dbReference type="PANTHER" id="PTHR35046:SF9">
    <property type="entry name" value="RNA-DIRECTED DNA POLYMERASE"/>
    <property type="match status" value="1"/>
</dbReference>
<dbReference type="InterPro" id="IPR005162">
    <property type="entry name" value="Retrotrans_gag_dom"/>
</dbReference>
<dbReference type="Pfam" id="PF03732">
    <property type="entry name" value="Retrotrans_gag"/>
    <property type="match status" value="1"/>
</dbReference>
<feature type="domain" description="Reverse transcriptase" evidence="8">
    <location>
        <begin position="432"/>
        <end position="611"/>
    </location>
</feature>
<dbReference type="SUPFAM" id="SSF56672">
    <property type="entry name" value="DNA/RNA polymerases"/>
    <property type="match status" value="1"/>
</dbReference>
<evidence type="ECO:0000256" key="1">
    <source>
        <dbReference type="ARBA" id="ARBA00022679"/>
    </source>
</evidence>
<feature type="non-terminal residue" evidence="10">
    <location>
        <position position="904"/>
    </location>
</feature>
<evidence type="ECO:0000256" key="6">
    <source>
        <dbReference type="ARBA" id="ARBA00022918"/>
    </source>
</evidence>
<dbReference type="CDD" id="cd09274">
    <property type="entry name" value="RNase_HI_RT_Ty3"/>
    <property type="match status" value="1"/>
</dbReference>
<dbReference type="Gene3D" id="3.30.70.270">
    <property type="match status" value="1"/>
</dbReference>
<dbReference type="Proteomes" id="UP001652623">
    <property type="component" value="Chromosome 9"/>
</dbReference>
<organism evidence="9 10">
    <name type="scientific">Ziziphus jujuba</name>
    <name type="common">Chinese jujube</name>
    <name type="synonym">Ziziphus sativa</name>
    <dbReference type="NCBI Taxonomy" id="326968"/>
    <lineage>
        <taxon>Eukaryota</taxon>
        <taxon>Viridiplantae</taxon>
        <taxon>Streptophyta</taxon>
        <taxon>Embryophyta</taxon>
        <taxon>Tracheophyta</taxon>
        <taxon>Spermatophyta</taxon>
        <taxon>Magnoliopsida</taxon>
        <taxon>eudicotyledons</taxon>
        <taxon>Gunneridae</taxon>
        <taxon>Pentapetalae</taxon>
        <taxon>rosids</taxon>
        <taxon>fabids</taxon>
        <taxon>Rosales</taxon>
        <taxon>Rhamnaceae</taxon>
        <taxon>Paliureae</taxon>
        <taxon>Ziziphus</taxon>
    </lineage>
</organism>
<dbReference type="CDD" id="cd00303">
    <property type="entry name" value="retropepsin_like"/>
    <property type="match status" value="1"/>
</dbReference>
<feature type="region of interest" description="Disordered" evidence="7">
    <location>
        <begin position="175"/>
        <end position="219"/>
    </location>
</feature>
<evidence type="ECO:0000259" key="8">
    <source>
        <dbReference type="PROSITE" id="PS50878"/>
    </source>
</evidence>
<dbReference type="InterPro" id="IPR043128">
    <property type="entry name" value="Rev_trsase/Diguanyl_cyclase"/>
</dbReference>
<evidence type="ECO:0000256" key="4">
    <source>
        <dbReference type="ARBA" id="ARBA00022759"/>
    </source>
</evidence>
<feature type="region of interest" description="Disordered" evidence="7">
    <location>
        <begin position="428"/>
        <end position="451"/>
    </location>
</feature>
<dbReference type="InterPro" id="IPR041373">
    <property type="entry name" value="RT_RNaseH"/>
</dbReference>
<keyword evidence="6" id="KW-0695">RNA-directed DNA polymerase</keyword>
<feature type="non-terminal residue" evidence="10">
    <location>
        <position position="1"/>
    </location>
</feature>
<protein>
    <submittedName>
        <fullName evidence="10">Uncharacterized protein LOC132805403</fullName>
    </submittedName>
</protein>
<dbReference type="GeneID" id="132805403"/>
<keyword evidence="9" id="KW-1185">Reference proteome</keyword>
<dbReference type="PANTHER" id="PTHR35046">
    <property type="entry name" value="ZINC KNUCKLE (CCHC-TYPE) FAMILY PROTEIN"/>
    <property type="match status" value="1"/>
</dbReference>
<dbReference type="Gene3D" id="3.10.10.10">
    <property type="entry name" value="HIV Type 1 Reverse Transcriptase, subunit A, domain 1"/>
    <property type="match status" value="1"/>
</dbReference>
<feature type="region of interest" description="Disordered" evidence="7">
    <location>
        <begin position="268"/>
        <end position="298"/>
    </location>
</feature>
<keyword evidence="4" id="KW-0255">Endonuclease</keyword>
<evidence type="ECO:0000313" key="9">
    <source>
        <dbReference type="Proteomes" id="UP001652623"/>
    </source>
</evidence>
<proteinExistence type="predicted"/>
<accession>A0ABM4AHT9</accession>
<feature type="compositionally biased region" description="Low complexity" evidence="7">
    <location>
        <begin position="175"/>
        <end position="190"/>
    </location>
</feature>
<keyword evidence="2" id="KW-0548">Nucleotidyltransferase</keyword>
<dbReference type="Gene3D" id="3.10.20.370">
    <property type="match status" value="1"/>
</dbReference>
<evidence type="ECO:0000256" key="2">
    <source>
        <dbReference type="ARBA" id="ARBA00022695"/>
    </source>
</evidence>
<dbReference type="InterPro" id="IPR000477">
    <property type="entry name" value="RT_dom"/>
</dbReference>
<dbReference type="Pfam" id="PF17917">
    <property type="entry name" value="RT_RNaseH"/>
    <property type="match status" value="1"/>
</dbReference>
<keyword evidence="5" id="KW-0378">Hydrolase</keyword>
<evidence type="ECO:0000256" key="3">
    <source>
        <dbReference type="ARBA" id="ARBA00022722"/>
    </source>
</evidence>
<evidence type="ECO:0000256" key="5">
    <source>
        <dbReference type="ARBA" id="ARBA00022801"/>
    </source>
</evidence>
<keyword evidence="1" id="KW-0808">Transferase</keyword>
<dbReference type="InterPro" id="IPR043502">
    <property type="entry name" value="DNA/RNA_pol_sf"/>
</dbReference>
<gene>
    <name evidence="10" type="primary">LOC132805403</name>
</gene>
<feature type="compositionally biased region" description="Acidic residues" evidence="7">
    <location>
        <begin position="269"/>
        <end position="294"/>
    </location>
</feature>
<dbReference type="CDD" id="cd01647">
    <property type="entry name" value="RT_LTR"/>
    <property type="match status" value="1"/>
</dbReference>
<sequence length="904" mass="105273">NIKVNIPPFMGKSDPEAYLEWEEKMEMIFHCHNYSEGKKVKMAAMEFGHYALQWWINEQSTQRMVGEDLITTWRQMKGVMRKRFVPSHYQRLLHQRLQSLSQGSRSVEDYYKEMEMLMMRLNMREDREATMARFLGGLNRDIANQLELQQYLELEEMLHVAIKLENQFKRRGVSTRFGGVSSSGRTSSSGWKNNSTYENKLRPKLGEESTNRPRREVNTESVQAFRGEIKFDPKPQKSREIIFFKCQGRGHISSQCPNRRIMVLKGDGELESASEESGAETEQEEACNEDETEPVDASNAELSLVSRRVLAVYKDEDNLVVDKLGLKIIKHPEPYRLQWLNDSGEMKVNKQAKVKFNIGRYEDVVLCDIVPMIAGHILLGRPWQFDKDATHFGRENSIVFRFKGKKIKLEPLSPKEVYKDQLQMQQRREAEKLKEKAKSKPESIQNPELSATKKDGSWRMCVDCRAINNITIKYKHPIPRLDDMLDELHGACMFTKIDLRSGYHQIRMKEGDEWKTAFKTKYGLYEWLVMPFGLSNAPSTFMRLMNHVMRPFIGKFVVVYFDDILIYSRNLDDHVDQLRQVLQVLRKERLFANIKKCDFCKEELVFLGFVVSAAGIKVDQAKVKAIQEWPVPTSITQKNVGFKWGEVQEKSFNLLKEKLCNAPLLVLPNFSKTFEIECDASGVGIGAVLMQEGRPIAYFSEKLNGAALNYPTYDKEMYALVRALETWQHYLMPKEFVIHTDHESLKHIKGQGKLNRRHAKWIEFIETFPYVIRYKKREGHGGGLMGHFATKFTPFEIVYGFNPLTPLDLTPLPLSERANLDGKQKVDFVRQIHEKTRANIERRTEQYARVANQGRKSMVFEPGDWVWLHLRKERFPEQRKSKLMPRGDGPFQVLERINDNAYKL</sequence>
<name>A0ABM4AHT9_ZIZJJ</name>
<feature type="compositionally biased region" description="Basic and acidic residues" evidence="7">
    <location>
        <begin position="199"/>
        <end position="218"/>
    </location>
</feature>
<dbReference type="RefSeq" id="XP_060676296.1">
    <property type="nucleotide sequence ID" value="XM_060820313.1"/>
</dbReference>
<evidence type="ECO:0000256" key="7">
    <source>
        <dbReference type="SAM" id="MobiDB-lite"/>
    </source>
</evidence>
<keyword evidence="3" id="KW-0540">Nuclease</keyword>